<dbReference type="FunFam" id="3.80.10.10:FF:000471">
    <property type="entry name" value="Leucine rich repeat containing 29"/>
    <property type="match status" value="1"/>
</dbReference>
<dbReference type="PANTHER" id="PTHR13318:SF169">
    <property type="entry name" value="F-BOX AND LEUCINE-RICH REPEAT PROTEIN 9"/>
    <property type="match status" value="1"/>
</dbReference>
<dbReference type="Gene3D" id="1.20.1280.50">
    <property type="match status" value="1"/>
</dbReference>
<evidence type="ECO:0000313" key="5">
    <source>
        <dbReference type="RefSeq" id="XP_023565202.1"/>
    </source>
</evidence>
<proteinExistence type="predicted"/>
<evidence type="ECO:0000313" key="4">
    <source>
        <dbReference type="Proteomes" id="UP000515203"/>
    </source>
</evidence>
<gene>
    <name evidence="5" type="primary">Lrrc29</name>
</gene>
<keyword evidence="4" id="KW-1185">Reference proteome</keyword>
<dbReference type="CTD" id="502201"/>
<dbReference type="InterPro" id="IPR057207">
    <property type="entry name" value="FBXL15_LRR"/>
</dbReference>
<dbReference type="InterPro" id="IPR006553">
    <property type="entry name" value="Leu-rich_rpt_Cys-con_subtyp"/>
</dbReference>
<evidence type="ECO:0000256" key="2">
    <source>
        <dbReference type="ARBA" id="ARBA00022786"/>
    </source>
</evidence>
<name>A0A6P6DZ59_OCTDE</name>
<dbReference type="FunFam" id="1.20.1280.50:FF:000103">
    <property type="entry name" value="Leucine rich repeat containing 29"/>
    <property type="match status" value="1"/>
</dbReference>
<dbReference type="Pfam" id="PF25372">
    <property type="entry name" value="DUF7885"/>
    <property type="match status" value="2"/>
</dbReference>
<dbReference type="AlphaFoldDB" id="A0A6P6DZ59"/>
<reference evidence="5" key="1">
    <citation type="submission" date="2025-08" db="UniProtKB">
        <authorList>
            <consortium name="RefSeq"/>
        </authorList>
    </citation>
    <scope>IDENTIFICATION</scope>
</reference>
<dbReference type="Pfam" id="PF12937">
    <property type="entry name" value="F-box-like"/>
    <property type="match status" value="1"/>
</dbReference>
<dbReference type="GO" id="GO:0031146">
    <property type="term" value="P:SCF-dependent proteasomal ubiquitin-dependent protein catabolic process"/>
    <property type="evidence" value="ECO:0007669"/>
    <property type="project" value="TreeGrafter"/>
</dbReference>
<dbReference type="Gene3D" id="3.80.10.10">
    <property type="entry name" value="Ribonuclease Inhibitor"/>
    <property type="match status" value="2"/>
</dbReference>
<dbReference type="GO" id="GO:0019005">
    <property type="term" value="C:SCF ubiquitin ligase complex"/>
    <property type="evidence" value="ECO:0007669"/>
    <property type="project" value="TreeGrafter"/>
</dbReference>
<dbReference type="SMART" id="SM00367">
    <property type="entry name" value="LRR_CC"/>
    <property type="match status" value="10"/>
</dbReference>
<organism evidence="4 5">
    <name type="scientific">Octodon degus</name>
    <name type="common">Degu</name>
    <name type="synonym">Sciurus degus</name>
    <dbReference type="NCBI Taxonomy" id="10160"/>
    <lineage>
        <taxon>Eukaryota</taxon>
        <taxon>Metazoa</taxon>
        <taxon>Chordata</taxon>
        <taxon>Craniata</taxon>
        <taxon>Vertebrata</taxon>
        <taxon>Euteleostomi</taxon>
        <taxon>Mammalia</taxon>
        <taxon>Eutheria</taxon>
        <taxon>Euarchontoglires</taxon>
        <taxon>Glires</taxon>
        <taxon>Rodentia</taxon>
        <taxon>Hystricomorpha</taxon>
        <taxon>Octodontidae</taxon>
        <taxon>Octodon</taxon>
    </lineage>
</organism>
<feature type="domain" description="F-box" evidence="3">
    <location>
        <begin position="1"/>
        <end position="43"/>
    </location>
</feature>
<dbReference type="GeneID" id="101571674"/>
<evidence type="ECO:0000259" key="3">
    <source>
        <dbReference type="PROSITE" id="PS50181"/>
    </source>
</evidence>
<keyword evidence="2" id="KW-0833">Ubl conjugation pathway</keyword>
<dbReference type="PANTHER" id="PTHR13318">
    <property type="entry name" value="PARTNER OF PAIRED, ISOFORM B-RELATED"/>
    <property type="match status" value="1"/>
</dbReference>
<dbReference type="InterPro" id="IPR036047">
    <property type="entry name" value="F-box-like_dom_sf"/>
</dbReference>
<evidence type="ECO:0000256" key="1">
    <source>
        <dbReference type="ARBA" id="ARBA00022614"/>
    </source>
</evidence>
<dbReference type="Proteomes" id="UP000515203">
    <property type="component" value="Unplaced"/>
</dbReference>
<keyword evidence="1" id="KW-0433">Leucine-rich repeat</keyword>
<dbReference type="SUPFAM" id="SSF81383">
    <property type="entry name" value="F-box domain"/>
    <property type="match status" value="1"/>
</dbReference>
<protein>
    <submittedName>
        <fullName evidence="5">Leucine-rich repeat-containing protein 29 isoform X4</fullName>
    </submittedName>
</protein>
<accession>A0A6P6DZ59</accession>
<dbReference type="InterPro" id="IPR032675">
    <property type="entry name" value="LRR_dom_sf"/>
</dbReference>
<dbReference type="PROSITE" id="PS50181">
    <property type="entry name" value="FBOX"/>
    <property type="match status" value="1"/>
</dbReference>
<dbReference type="InterPro" id="IPR001810">
    <property type="entry name" value="F-box_dom"/>
</dbReference>
<sequence length="466" mass="50192">MAESLPLEMLTYILSFLPLSDQKEASLVSRAWYCAAQHALRELDAGQGPISPQDSYFCKLSFHNVLRFIKERAGTLHALDLSGTGLPPEALQALGQVAGLKLQELSLHNCWELSTDAVATLCRQQPGLTSLDLSGCSELTDGALLAVSRGLGHLQRLNLGKLQQLTDAGCTALGGLRELRSLDMAECCLVSGQGLAQALGSVHGASSPLTTLRLAYCSSLKDASVFSVISALGLTLRVLDLSSCVALTNRTIQAICTCLTHLSVLRLAWCKELQDWGLLGLQEPSEEPVLGPQLHPQLEHQASDHFLQPLGPSLLMLQALQELDLTACSKLTDTSLAKVLQFTQLKQLSLSLLPALTDIGLVAVARGCPSLERLSLSHCSCLSDEGWAQAAGFWPRLQHLDLSSCSQLTEQTLDTIRQVCKQLRVLDVAMCPGISVVAIRRFQAQLPQVTCVRSRFVGGADLTLTL</sequence>
<dbReference type="RefSeq" id="XP_023565202.1">
    <property type="nucleotide sequence ID" value="XM_023709434.1"/>
</dbReference>
<dbReference type="SUPFAM" id="SSF52047">
    <property type="entry name" value="RNI-like"/>
    <property type="match status" value="1"/>
</dbReference>